<feature type="domain" description="ABC transporter" evidence="6">
    <location>
        <begin position="2"/>
        <end position="234"/>
    </location>
</feature>
<dbReference type="SMART" id="SM00382">
    <property type="entry name" value="AAA"/>
    <property type="match status" value="1"/>
</dbReference>
<dbReference type="InterPro" id="IPR003593">
    <property type="entry name" value="AAA+_ATPase"/>
</dbReference>
<dbReference type="GO" id="GO:0015807">
    <property type="term" value="P:L-amino acid transport"/>
    <property type="evidence" value="ECO:0007669"/>
    <property type="project" value="TreeGrafter"/>
</dbReference>
<evidence type="ECO:0000256" key="5">
    <source>
        <dbReference type="ARBA" id="ARBA00022970"/>
    </source>
</evidence>
<organism evidence="7 8">
    <name type="scientific">Desulfosoma caldarium</name>
    <dbReference type="NCBI Taxonomy" id="610254"/>
    <lineage>
        <taxon>Bacteria</taxon>
        <taxon>Pseudomonadati</taxon>
        <taxon>Thermodesulfobacteriota</taxon>
        <taxon>Syntrophobacteria</taxon>
        <taxon>Syntrophobacterales</taxon>
        <taxon>Syntrophobacteraceae</taxon>
        <taxon>Desulfosoma</taxon>
    </lineage>
</organism>
<dbReference type="PANTHER" id="PTHR43820:SF4">
    <property type="entry name" value="HIGH-AFFINITY BRANCHED-CHAIN AMINO ACID TRANSPORT ATP-BINDING PROTEIN LIVF"/>
    <property type="match status" value="1"/>
</dbReference>
<dbReference type="EMBL" id="RJVA01000011">
    <property type="protein sequence ID" value="ROQ93472.1"/>
    <property type="molecule type" value="Genomic_DNA"/>
</dbReference>
<proteinExistence type="inferred from homology"/>
<dbReference type="CDD" id="cd03224">
    <property type="entry name" value="ABC_TM1139_LivF_branched"/>
    <property type="match status" value="1"/>
</dbReference>
<gene>
    <name evidence="7" type="ORF">EDC27_1491</name>
</gene>
<accession>A0A3N1UQU0</accession>
<evidence type="ECO:0000313" key="8">
    <source>
        <dbReference type="Proteomes" id="UP000276223"/>
    </source>
</evidence>
<keyword evidence="2" id="KW-0813">Transport</keyword>
<keyword evidence="5" id="KW-0029">Amino-acid transport</keyword>
<reference evidence="7 8" key="1">
    <citation type="submission" date="2018-11" db="EMBL/GenBank/DDBJ databases">
        <title>Genomic Encyclopedia of Type Strains, Phase IV (KMG-IV): sequencing the most valuable type-strain genomes for metagenomic binning, comparative biology and taxonomic classification.</title>
        <authorList>
            <person name="Goeker M."/>
        </authorList>
    </citation>
    <scope>NUCLEOTIDE SEQUENCE [LARGE SCALE GENOMIC DNA]</scope>
    <source>
        <strain evidence="7 8">DSM 22027</strain>
    </source>
</reference>
<dbReference type="OrthoDB" id="9805130at2"/>
<dbReference type="GO" id="GO:0015658">
    <property type="term" value="F:branched-chain amino acid transmembrane transporter activity"/>
    <property type="evidence" value="ECO:0007669"/>
    <property type="project" value="TreeGrafter"/>
</dbReference>
<evidence type="ECO:0000256" key="1">
    <source>
        <dbReference type="ARBA" id="ARBA00005417"/>
    </source>
</evidence>
<dbReference type="GO" id="GO:0005524">
    <property type="term" value="F:ATP binding"/>
    <property type="evidence" value="ECO:0007669"/>
    <property type="project" value="UniProtKB-KW"/>
</dbReference>
<sequence length="234" mass="26555">MLQVEQLDVAYGDVQVLWDVTFHVKANEFVALVGSNGAGKSTLMKTISGLIRPKRGTIRFENVRLDRLQPYEVIRFGLSHVPEGRQLFPEMTVLENLEMGALSREAKAKRKETLEWVFELFPRLRERTAQLAGTLSGGEQQMCAIARGLMSLPRMVLFDEPSLGLAPRLTQEIFRLVQEIHRKGMTILMVEQNVKQTLALCDRAYVLENGRLVMEGNGRELLEDERVKEAFLGL</sequence>
<dbReference type="AlphaFoldDB" id="A0A3N1UQU0"/>
<name>A0A3N1UQU0_9BACT</name>
<dbReference type="Proteomes" id="UP000276223">
    <property type="component" value="Unassembled WGS sequence"/>
</dbReference>
<dbReference type="RefSeq" id="WP_123289972.1">
    <property type="nucleotide sequence ID" value="NZ_RJVA01000011.1"/>
</dbReference>
<dbReference type="PANTHER" id="PTHR43820">
    <property type="entry name" value="HIGH-AFFINITY BRANCHED-CHAIN AMINO ACID TRANSPORT ATP-BINDING PROTEIN LIVF"/>
    <property type="match status" value="1"/>
</dbReference>
<dbReference type="InterPro" id="IPR052156">
    <property type="entry name" value="BCAA_Transport_ATP-bd_LivF"/>
</dbReference>
<dbReference type="Pfam" id="PF00005">
    <property type="entry name" value="ABC_tran"/>
    <property type="match status" value="1"/>
</dbReference>
<dbReference type="Gene3D" id="3.40.50.300">
    <property type="entry name" value="P-loop containing nucleotide triphosphate hydrolases"/>
    <property type="match status" value="1"/>
</dbReference>
<dbReference type="PROSITE" id="PS50893">
    <property type="entry name" value="ABC_TRANSPORTER_2"/>
    <property type="match status" value="1"/>
</dbReference>
<dbReference type="InterPro" id="IPR003439">
    <property type="entry name" value="ABC_transporter-like_ATP-bd"/>
</dbReference>
<evidence type="ECO:0000313" key="7">
    <source>
        <dbReference type="EMBL" id="ROQ93472.1"/>
    </source>
</evidence>
<comment type="caution">
    <text evidence="7">The sequence shown here is derived from an EMBL/GenBank/DDBJ whole genome shotgun (WGS) entry which is preliminary data.</text>
</comment>
<keyword evidence="4 7" id="KW-0067">ATP-binding</keyword>
<dbReference type="GO" id="GO:0016887">
    <property type="term" value="F:ATP hydrolysis activity"/>
    <property type="evidence" value="ECO:0007669"/>
    <property type="project" value="InterPro"/>
</dbReference>
<dbReference type="SUPFAM" id="SSF52540">
    <property type="entry name" value="P-loop containing nucleoside triphosphate hydrolases"/>
    <property type="match status" value="1"/>
</dbReference>
<evidence type="ECO:0000256" key="2">
    <source>
        <dbReference type="ARBA" id="ARBA00022448"/>
    </source>
</evidence>
<keyword evidence="8" id="KW-1185">Reference proteome</keyword>
<comment type="similarity">
    <text evidence="1">Belongs to the ABC transporter superfamily.</text>
</comment>
<evidence type="ECO:0000256" key="3">
    <source>
        <dbReference type="ARBA" id="ARBA00022741"/>
    </source>
</evidence>
<keyword evidence="3" id="KW-0547">Nucleotide-binding</keyword>
<protein>
    <submittedName>
        <fullName evidence="7">Amino acid/amide ABC transporter ATP-binding protein 2 (HAAT family)</fullName>
    </submittedName>
</protein>
<dbReference type="InterPro" id="IPR027417">
    <property type="entry name" value="P-loop_NTPase"/>
</dbReference>
<evidence type="ECO:0000256" key="4">
    <source>
        <dbReference type="ARBA" id="ARBA00022840"/>
    </source>
</evidence>
<evidence type="ECO:0000259" key="6">
    <source>
        <dbReference type="PROSITE" id="PS50893"/>
    </source>
</evidence>